<evidence type="ECO:0000256" key="5">
    <source>
        <dbReference type="ARBA" id="ARBA00022989"/>
    </source>
</evidence>
<evidence type="ECO:0000256" key="7">
    <source>
        <dbReference type="ARBA" id="ARBA00023136"/>
    </source>
</evidence>
<evidence type="ECO:0000256" key="6">
    <source>
        <dbReference type="ARBA" id="ARBA00023004"/>
    </source>
</evidence>
<gene>
    <name evidence="9" type="ORF">MNB_SV-15-676</name>
</gene>
<dbReference type="InterPro" id="IPR034804">
    <property type="entry name" value="SQR/QFR_C/D"/>
</dbReference>
<dbReference type="GO" id="GO:0006099">
    <property type="term" value="P:tricarboxylic acid cycle"/>
    <property type="evidence" value="ECO:0007669"/>
    <property type="project" value="InterPro"/>
</dbReference>
<dbReference type="CDD" id="cd00581">
    <property type="entry name" value="QFR_TypeB_TM"/>
    <property type="match status" value="1"/>
</dbReference>
<dbReference type="Pfam" id="PF01127">
    <property type="entry name" value="Sdh_cyt"/>
    <property type="match status" value="1"/>
</dbReference>
<keyword evidence="5 8" id="KW-1133">Transmembrane helix</keyword>
<organism evidence="9">
    <name type="scientific">hydrothermal vent metagenome</name>
    <dbReference type="NCBI Taxonomy" id="652676"/>
    <lineage>
        <taxon>unclassified sequences</taxon>
        <taxon>metagenomes</taxon>
        <taxon>ecological metagenomes</taxon>
    </lineage>
</organism>
<reference evidence="9" key="1">
    <citation type="submission" date="2016-10" db="EMBL/GenBank/DDBJ databases">
        <authorList>
            <person name="de Groot N.N."/>
        </authorList>
    </citation>
    <scope>NUCLEOTIDE SEQUENCE</scope>
</reference>
<proteinExistence type="predicted"/>
<dbReference type="GO" id="GO:0016020">
    <property type="term" value="C:membrane"/>
    <property type="evidence" value="ECO:0007669"/>
    <property type="project" value="UniProtKB-SubCell"/>
</dbReference>
<evidence type="ECO:0000256" key="1">
    <source>
        <dbReference type="ARBA" id="ARBA00004370"/>
    </source>
</evidence>
<evidence type="ECO:0000256" key="2">
    <source>
        <dbReference type="ARBA" id="ARBA00022617"/>
    </source>
</evidence>
<feature type="transmembrane region" description="Helical" evidence="8">
    <location>
        <begin position="75"/>
        <end position="95"/>
    </location>
</feature>
<keyword evidence="6" id="KW-0408">Iron</keyword>
<dbReference type="EMBL" id="FRYL01000007">
    <property type="protein sequence ID" value="SHO80404.1"/>
    <property type="molecule type" value="Genomic_DNA"/>
</dbReference>
<feature type="transmembrane region" description="Helical" evidence="8">
    <location>
        <begin position="211"/>
        <end position="233"/>
    </location>
</feature>
<comment type="subcellular location">
    <subcellularLocation>
        <location evidence="1">Membrane</location>
    </subcellularLocation>
</comment>
<dbReference type="AlphaFoldDB" id="A0A1W1EHS0"/>
<dbReference type="InterPro" id="IPR004224">
    <property type="entry name" value="Fum_red_B_TM"/>
</dbReference>
<dbReference type="GO" id="GO:0046872">
    <property type="term" value="F:metal ion binding"/>
    <property type="evidence" value="ECO:0007669"/>
    <property type="project" value="UniProtKB-KW"/>
</dbReference>
<feature type="transmembrane region" description="Helical" evidence="8">
    <location>
        <begin position="124"/>
        <end position="148"/>
    </location>
</feature>
<feature type="transmembrane region" description="Helical" evidence="8">
    <location>
        <begin position="168"/>
        <end position="190"/>
    </location>
</feature>
<keyword evidence="3 8" id="KW-0812">Transmembrane</keyword>
<dbReference type="Gene3D" id="1.20.1300.10">
    <property type="entry name" value="Fumarate reductase/succinate dehydrogenase, transmembrane subunit"/>
    <property type="match status" value="1"/>
</dbReference>
<evidence type="ECO:0000256" key="4">
    <source>
        <dbReference type="ARBA" id="ARBA00022723"/>
    </source>
</evidence>
<dbReference type="PIRSF" id="PIRSF000177">
    <property type="entry name" value="Fumar_rd_cyt_b"/>
    <property type="match status" value="1"/>
</dbReference>
<evidence type="ECO:0000256" key="8">
    <source>
        <dbReference type="SAM" id="Phobius"/>
    </source>
</evidence>
<keyword evidence="2" id="KW-0349">Heme</keyword>
<accession>A0A1W1EHS0</accession>
<keyword evidence="7 8" id="KW-0472">Membrane</keyword>
<dbReference type="SUPFAM" id="SSF81343">
    <property type="entry name" value="Fumarate reductase respiratory complex transmembrane subunits"/>
    <property type="match status" value="1"/>
</dbReference>
<evidence type="ECO:0000256" key="3">
    <source>
        <dbReference type="ARBA" id="ARBA00022692"/>
    </source>
</evidence>
<name>A0A1W1EHS0_9ZZZZ</name>
<dbReference type="NCBIfam" id="NF010072">
    <property type="entry name" value="PRK13553.1"/>
    <property type="match status" value="1"/>
</dbReference>
<keyword evidence="4" id="KW-0479">Metal-binding</keyword>
<protein>
    <submittedName>
        <fullName evidence="9">Fumarate reductase cytochrome b subunit</fullName>
    </submittedName>
</protein>
<sequence>MYSNIIESLTKKDKNKKKSRIPAKLDFLQSATGLILAIFIIFHLLFESSILFGKDSMQTITKVFEGRFILEEGTGLFVVLLAIFISIIFVFHALLAMRKFPSSYREYQRFRTHSKLMKHNDTDLWFIQISSGFMLFFLGSIHLFTMMTQPENIGVYASSDRIYSDNVWVLYLVLLVSVVLHAGVGVYRLIVKWGWFDGDNPKANRVKSRKIIKGAIIFYLLIGLFSLATYITIGYEHRANYGERYSIGDDK</sequence>
<dbReference type="InterPro" id="IPR000701">
    <property type="entry name" value="SuccDH_FuR_B_TM-su"/>
</dbReference>
<evidence type="ECO:0000313" key="9">
    <source>
        <dbReference type="EMBL" id="SHO80404.1"/>
    </source>
</evidence>
<feature type="transmembrane region" description="Helical" evidence="8">
    <location>
        <begin position="21"/>
        <end position="46"/>
    </location>
</feature>